<comment type="caution">
    <text evidence="1">The sequence shown here is derived from an EMBL/GenBank/DDBJ whole genome shotgun (WGS) entry which is preliminary data.</text>
</comment>
<evidence type="ECO:0000313" key="1">
    <source>
        <dbReference type="EMBL" id="KAK7541781.1"/>
    </source>
</evidence>
<dbReference type="EMBL" id="JBBPDW010000023">
    <property type="protein sequence ID" value="KAK7541781.1"/>
    <property type="molecule type" value="Genomic_DNA"/>
</dbReference>
<sequence length="283" mass="31805">MKTAVTKGVLLVGPTRNRGTVWVGVCFPVCLNLCCCFQGKGRKWKKYHRVLCSRLLRLARECKVAGVGRPFTYEHMRRLAACKPHGRPVMGFRANITRARLPQSVCMQNPGPAKGIPASFSACCWQLLTGWGLLRSEHHLTISLFSISSMDSSVNADGLQLFCHQIGSQPPHWTEEAYDIFETPMLACVPDRPAVHFGFYSSGRQLEGEDARVRSRSMDQLDADFVFRSPPRISFQIQVWCIVFIVHLSLKLTTRPYSASVFPLSLFACLCDNSLFLSARFLD</sequence>
<accession>A0ABR1M5S8</accession>
<reference evidence="1 2" key="1">
    <citation type="submission" date="2024-04" db="EMBL/GenBank/DDBJ databases">
        <title>Phyllosticta paracitricarpa is synonymous to the EU quarantine fungus P. citricarpa based on phylogenomic analyses.</title>
        <authorList>
            <consortium name="Lawrence Berkeley National Laboratory"/>
            <person name="Van Ingen-Buijs V.A."/>
            <person name="Van Westerhoven A.C."/>
            <person name="Haridas S."/>
            <person name="Skiadas P."/>
            <person name="Martin F."/>
            <person name="Groenewald J.Z."/>
            <person name="Crous P.W."/>
            <person name="Seidl M.F."/>
        </authorList>
    </citation>
    <scope>NUCLEOTIDE SEQUENCE [LARGE SCALE GENOMIC DNA]</scope>
    <source>
        <strain evidence="1 2">CBS 122670</strain>
    </source>
</reference>
<keyword evidence="2" id="KW-1185">Reference proteome</keyword>
<gene>
    <name evidence="1" type="ORF">IWX46DRAFT_172627</name>
</gene>
<proteinExistence type="predicted"/>
<dbReference type="Proteomes" id="UP001365128">
    <property type="component" value="Unassembled WGS sequence"/>
</dbReference>
<evidence type="ECO:0000313" key="2">
    <source>
        <dbReference type="Proteomes" id="UP001365128"/>
    </source>
</evidence>
<name>A0ABR1M5S8_9PEZI</name>
<organism evidence="1 2">
    <name type="scientific">Phyllosticta citricarpa</name>
    <dbReference type="NCBI Taxonomy" id="55181"/>
    <lineage>
        <taxon>Eukaryota</taxon>
        <taxon>Fungi</taxon>
        <taxon>Dikarya</taxon>
        <taxon>Ascomycota</taxon>
        <taxon>Pezizomycotina</taxon>
        <taxon>Dothideomycetes</taxon>
        <taxon>Dothideomycetes incertae sedis</taxon>
        <taxon>Botryosphaeriales</taxon>
        <taxon>Phyllostictaceae</taxon>
        <taxon>Phyllosticta</taxon>
    </lineage>
</organism>
<protein>
    <submittedName>
        <fullName evidence="1">Uncharacterized protein</fullName>
    </submittedName>
</protein>